<organism evidence="2 3">
    <name type="scientific">Podospora aff. communis PSN243</name>
    <dbReference type="NCBI Taxonomy" id="3040156"/>
    <lineage>
        <taxon>Eukaryota</taxon>
        <taxon>Fungi</taxon>
        <taxon>Dikarya</taxon>
        <taxon>Ascomycota</taxon>
        <taxon>Pezizomycotina</taxon>
        <taxon>Sordariomycetes</taxon>
        <taxon>Sordariomycetidae</taxon>
        <taxon>Sordariales</taxon>
        <taxon>Podosporaceae</taxon>
        <taxon>Podospora</taxon>
    </lineage>
</organism>
<gene>
    <name evidence="2" type="ORF">QBC34DRAFT_437048</name>
</gene>
<evidence type="ECO:0000313" key="2">
    <source>
        <dbReference type="EMBL" id="KAK4451073.1"/>
    </source>
</evidence>
<reference evidence="2" key="2">
    <citation type="submission" date="2023-05" db="EMBL/GenBank/DDBJ databases">
        <authorList>
            <consortium name="Lawrence Berkeley National Laboratory"/>
            <person name="Steindorff A."/>
            <person name="Hensen N."/>
            <person name="Bonometti L."/>
            <person name="Westerberg I."/>
            <person name="Brannstrom I.O."/>
            <person name="Guillou S."/>
            <person name="Cros-Aarteil S."/>
            <person name="Calhoun S."/>
            <person name="Haridas S."/>
            <person name="Kuo A."/>
            <person name="Mondo S."/>
            <person name="Pangilinan J."/>
            <person name="Riley R."/>
            <person name="Labutti K."/>
            <person name="Andreopoulos B."/>
            <person name="Lipzen A."/>
            <person name="Chen C."/>
            <person name="Yanf M."/>
            <person name="Daum C."/>
            <person name="Ng V."/>
            <person name="Clum A."/>
            <person name="Ohm R."/>
            <person name="Martin F."/>
            <person name="Silar P."/>
            <person name="Natvig D."/>
            <person name="Lalanne C."/>
            <person name="Gautier V."/>
            <person name="Ament-Velasquez S.L."/>
            <person name="Kruys A."/>
            <person name="Hutchinson M.I."/>
            <person name="Powell A.J."/>
            <person name="Barry K."/>
            <person name="Miller A.N."/>
            <person name="Grigoriev I.V."/>
            <person name="Debuchy R."/>
            <person name="Gladieux P."/>
            <person name="Thoren M.H."/>
            <person name="Johannesson H."/>
        </authorList>
    </citation>
    <scope>NUCLEOTIDE SEQUENCE</scope>
    <source>
        <strain evidence="2">PSN243</strain>
    </source>
</reference>
<keyword evidence="1" id="KW-0732">Signal</keyword>
<sequence>MRLFLATLAMAPLGLAAPSAVQSRDGTTQGAIVTFHANRGSAEAAIEVWNADQTVMLGQSCKATLDSGAFAAAPIAFVVDGDTGSGTVTIGAKTYTIHDNVAVSGGISCGRVTSEAEVMVKCNVPLPATLPLARMHKRDLADCFPVGGSGELEYVMRNLETEEEPIVDHDAPVTEPEPETLTATPTTLVPRQRVCEIVSLSTERVGNGNPHQNPKHIQLSIPFNCTTPGGDGRPCVLEHSQQTSYSIGWEASISGAGWITGGFSVQKEVSTGTTAGCTGIKGDYFAVWKKVGQTAYTVRQKRTPNCGLPVTYGPNYIIWSPNSGEANSNFYCVYGFNYVRNKGDRWLDTRANCPWGPERKCDM</sequence>
<accession>A0AAV9GR18</accession>
<keyword evidence="3" id="KW-1185">Reference proteome</keyword>
<dbReference type="EMBL" id="MU865930">
    <property type="protein sequence ID" value="KAK4451073.1"/>
    <property type="molecule type" value="Genomic_DNA"/>
</dbReference>
<evidence type="ECO:0008006" key="4">
    <source>
        <dbReference type="Google" id="ProtNLM"/>
    </source>
</evidence>
<name>A0AAV9GR18_9PEZI</name>
<proteinExistence type="predicted"/>
<dbReference type="AlphaFoldDB" id="A0AAV9GR18"/>
<evidence type="ECO:0000256" key="1">
    <source>
        <dbReference type="SAM" id="SignalP"/>
    </source>
</evidence>
<comment type="caution">
    <text evidence="2">The sequence shown here is derived from an EMBL/GenBank/DDBJ whole genome shotgun (WGS) entry which is preliminary data.</text>
</comment>
<dbReference type="Proteomes" id="UP001321760">
    <property type="component" value="Unassembled WGS sequence"/>
</dbReference>
<feature type="signal peptide" evidence="1">
    <location>
        <begin position="1"/>
        <end position="16"/>
    </location>
</feature>
<protein>
    <recommendedName>
        <fullName evidence="4">Ubiquitin 3 binding protein But2 C-terminal domain-containing protein</fullName>
    </recommendedName>
</protein>
<reference evidence="2" key="1">
    <citation type="journal article" date="2023" name="Mol. Phylogenet. Evol.">
        <title>Genome-scale phylogeny and comparative genomics of the fungal order Sordariales.</title>
        <authorList>
            <person name="Hensen N."/>
            <person name="Bonometti L."/>
            <person name="Westerberg I."/>
            <person name="Brannstrom I.O."/>
            <person name="Guillou S."/>
            <person name="Cros-Aarteil S."/>
            <person name="Calhoun S."/>
            <person name="Haridas S."/>
            <person name="Kuo A."/>
            <person name="Mondo S."/>
            <person name="Pangilinan J."/>
            <person name="Riley R."/>
            <person name="LaButti K."/>
            <person name="Andreopoulos B."/>
            <person name="Lipzen A."/>
            <person name="Chen C."/>
            <person name="Yan M."/>
            <person name="Daum C."/>
            <person name="Ng V."/>
            <person name="Clum A."/>
            <person name="Steindorff A."/>
            <person name="Ohm R.A."/>
            <person name="Martin F."/>
            <person name="Silar P."/>
            <person name="Natvig D.O."/>
            <person name="Lalanne C."/>
            <person name="Gautier V."/>
            <person name="Ament-Velasquez S.L."/>
            <person name="Kruys A."/>
            <person name="Hutchinson M.I."/>
            <person name="Powell A.J."/>
            <person name="Barry K."/>
            <person name="Miller A.N."/>
            <person name="Grigoriev I.V."/>
            <person name="Debuchy R."/>
            <person name="Gladieux P."/>
            <person name="Hiltunen Thoren M."/>
            <person name="Johannesson H."/>
        </authorList>
    </citation>
    <scope>NUCLEOTIDE SEQUENCE</scope>
    <source>
        <strain evidence="2">PSN243</strain>
    </source>
</reference>
<feature type="chain" id="PRO_5043620009" description="Ubiquitin 3 binding protein But2 C-terminal domain-containing protein" evidence="1">
    <location>
        <begin position="17"/>
        <end position="363"/>
    </location>
</feature>
<evidence type="ECO:0000313" key="3">
    <source>
        <dbReference type="Proteomes" id="UP001321760"/>
    </source>
</evidence>